<dbReference type="Gene3D" id="1.10.3720.10">
    <property type="entry name" value="MetI-like"/>
    <property type="match status" value="1"/>
</dbReference>
<evidence type="ECO:0000256" key="7">
    <source>
        <dbReference type="ARBA" id="ARBA00022989"/>
    </source>
</evidence>
<dbReference type="InterPro" id="IPR000515">
    <property type="entry name" value="MetI-like"/>
</dbReference>
<gene>
    <name evidence="12" type="ORF">O1G21_08935</name>
</gene>
<dbReference type="NCBIfam" id="TIGR01581">
    <property type="entry name" value="Mo_ABC_porter"/>
    <property type="match status" value="1"/>
</dbReference>
<dbReference type="NCBIfam" id="TIGR02141">
    <property type="entry name" value="modB_ABC"/>
    <property type="match status" value="1"/>
</dbReference>
<dbReference type="PROSITE" id="PS50928">
    <property type="entry name" value="ABC_TM1"/>
    <property type="match status" value="1"/>
</dbReference>
<dbReference type="Proteomes" id="UP001212821">
    <property type="component" value="Chromosome"/>
</dbReference>
<dbReference type="InterPro" id="IPR011867">
    <property type="entry name" value="ModB_ABC"/>
</dbReference>
<feature type="transmembrane region" description="Helical" evidence="9">
    <location>
        <begin position="154"/>
        <end position="175"/>
    </location>
</feature>
<feature type="transmembrane region" description="Helical" evidence="9">
    <location>
        <begin position="116"/>
        <end position="142"/>
    </location>
</feature>
<accession>A0ABY7Q028</accession>
<dbReference type="Pfam" id="PF00528">
    <property type="entry name" value="BPD_transp_1"/>
    <property type="match status" value="1"/>
</dbReference>
<evidence type="ECO:0000256" key="8">
    <source>
        <dbReference type="ARBA" id="ARBA00023136"/>
    </source>
</evidence>
<evidence type="ECO:0000256" key="5">
    <source>
        <dbReference type="ARBA" id="ARBA00022505"/>
    </source>
</evidence>
<name>A0ABY7Q028_9ACTN</name>
<evidence type="ECO:0000256" key="4">
    <source>
        <dbReference type="ARBA" id="ARBA00022475"/>
    </source>
</evidence>
<dbReference type="PANTHER" id="PTHR30183:SF3">
    <property type="entry name" value="MOLYBDENUM TRANSPORT SYSTEM PERMEASE PROTEIN MODB"/>
    <property type="match status" value="1"/>
</dbReference>
<evidence type="ECO:0000256" key="1">
    <source>
        <dbReference type="ARBA" id="ARBA00004651"/>
    </source>
</evidence>
<dbReference type="CDD" id="cd06261">
    <property type="entry name" value="TM_PBP2"/>
    <property type="match status" value="1"/>
</dbReference>
<feature type="transmembrane region" description="Helical" evidence="9">
    <location>
        <begin position="74"/>
        <end position="96"/>
    </location>
</feature>
<feature type="transmembrane region" description="Helical" evidence="9">
    <location>
        <begin position="195"/>
        <end position="216"/>
    </location>
</feature>
<dbReference type="RefSeq" id="WP_270142303.1">
    <property type="nucleotide sequence ID" value="NZ_CP115450.1"/>
</dbReference>
<protein>
    <submittedName>
        <fullName evidence="12">ABC transporter permease</fullName>
    </submittedName>
</protein>
<feature type="transmembrane region" description="Helical" evidence="9">
    <location>
        <begin position="245"/>
        <end position="263"/>
    </location>
</feature>
<evidence type="ECO:0000256" key="9">
    <source>
        <dbReference type="RuleBase" id="RU363032"/>
    </source>
</evidence>
<keyword evidence="3 9" id="KW-0813">Transport</keyword>
<organism evidence="12 13">
    <name type="scientific">Kitasatospora cathayae</name>
    <dbReference type="NCBI Taxonomy" id="3004092"/>
    <lineage>
        <taxon>Bacteria</taxon>
        <taxon>Bacillati</taxon>
        <taxon>Actinomycetota</taxon>
        <taxon>Actinomycetes</taxon>
        <taxon>Kitasatosporales</taxon>
        <taxon>Streptomycetaceae</taxon>
        <taxon>Kitasatospora</taxon>
    </lineage>
</organism>
<comment type="subcellular location">
    <subcellularLocation>
        <location evidence="1 9">Cell membrane</location>
        <topology evidence="1 9">Multi-pass membrane protein</topology>
    </subcellularLocation>
</comment>
<dbReference type="PANTHER" id="PTHR30183">
    <property type="entry name" value="MOLYBDENUM TRANSPORT SYSTEM PERMEASE PROTEIN MODB"/>
    <property type="match status" value="1"/>
</dbReference>
<evidence type="ECO:0000313" key="12">
    <source>
        <dbReference type="EMBL" id="WBP85955.1"/>
    </source>
</evidence>
<feature type="transmembrane region" description="Helical" evidence="9">
    <location>
        <begin position="300"/>
        <end position="319"/>
    </location>
</feature>
<evidence type="ECO:0000259" key="11">
    <source>
        <dbReference type="PROSITE" id="PS50928"/>
    </source>
</evidence>
<feature type="region of interest" description="Disordered" evidence="10">
    <location>
        <begin position="1"/>
        <end position="67"/>
    </location>
</feature>
<keyword evidence="13" id="KW-1185">Reference proteome</keyword>
<comment type="similarity">
    <text evidence="2">Belongs to the binding-protein-dependent transport system permease family. CysTW subfamily.</text>
</comment>
<dbReference type="SUPFAM" id="SSF161098">
    <property type="entry name" value="MetI-like"/>
    <property type="match status" value="1"/>
</dbReference>
<evidence type="ECO:0000256" key="6">
    <source>
        <dbReference type="ARBA" id="ARBA00022692"/>
    </source>
</evidence>
<keyword evidence="5" id="KW-0500">Molybdenum</keyword>
<keyword evidence="8 9" id="KW-0472">Membrane</keyword>
<evidence type="ECO:0000256" key="3">
    <source>
        <dbReference type="ARBA" id="ARBA00022448"/>
    </source>
</evidence>
<sequence>MKDRTTGDGQDGAAEPGRDGIAEAPAGPAKALPWLRSTRRRSGHPRNTGPWNTDPRNAYRRSTRRRPGSQRVPVTLLLPALLGLAFLILPLVGLLIRAPWSGLSEQLTSTAVWDALQLSLICATAATAVSLVLGVPLAWLLARTELPGRRLIRALVTLPLVLPPVVGGVALLLVLGRRGIVGSWLDSAFGITLPFTTTGVVIAEAFVAMPFLVISVEGALRAADPRYEEAAATLGASRLTAFRRVTLPMIAPGIAAGAVLAWARALGEFGATITFAGNFPGRTQTMPLAVYLAMESDPEAAIALSLVLLVVSVAVLVGLRDRWMSTP</sequence>
<feature type="compositionally biased region" description="Basic residues" evidence="10">
    <location>
        <begin position="58"/>
        <end position="67"/>
    </location>
</feature>
<evidence type="ECO:0000256" key="2">
    <source>
        <dbReference type="ARBA" id="ARBA00007069"/>
    </source>
</evidence>
<keyword evidence="4" id="KW-1003">Cell membrane</keyword>
<dbReference type="EMBL" id="CP115450">
    <property type="protein sequence ID" value="WBP85955.1"/>
    <property type="molecule type" value="Genomic_DNA"/>
</dbReference>
<feature type="domain" description="ABC transmembrane type-1" evidence="11">
    <location>
        <begin position="116"/>
        <end position="319"/>
    </location>
</feature>
<evidence type="ECO:0000313" key="13">
    <source>
        <dbReference type="Proteomes" id="UP001212821"/>
    </source>
</evidence>
<keyword evidence="6 9" id="KW-0812">Transmembrane</keyword>
<evidence type="ECO:0000256" key="10">
    <source>
        <dbReference type="SAM" id="MobiDB-lite"/>
    </source>
</evidence>
<reference evidence="13" key="1">
    <citation type="submission" date="2022-12" db="EMBL/GenBank/DDBJ databases">
        <authorList>
            <person name="Mo P."/>
        </authorList>
    </citation>
    <scope>NUCLEOTIDE SEQUENCE [LARGE SCALE GENOMIC DNA]</scope>
    <source>
        <strain evidence="13">HUAS 3-15</strain>
    </source>
</reference>
<keyword evidence="7 9" id="KW-1133">Transmembrane helix</keyword>
<dbReference type="InterPro" id="IPR035906">
    <property type="entry name" value="MetI-like_sf"/>
</dbReference>
<dbReference type="InterPro" id="IPR006469">
    <property type="entry name" value="NifC_ABC_porter"/>
</dbReference>
<proteinExistence type="inferred from homology"/>